<dbReference type="InterPro" id="IPR029058">
    <property type="entry name" value="AB_hydrolase_fold"/>
</dbReference>
<dbReference type="Proteomes" id="UP000315377">
    <property type="component" value="Chromosome"/>
</dbReference>
<name>A0AAP9DZD2_PANTH</name>
<dbReference type="EMBL" id="JAMDMM010000011">
    <property type="protein sequence ID" value="MCY9606452.1"/>
    <property type="molecule type" value="Genomic_DNA"/>
</dbReference>
<sequence>MRHLYEKGTDESAPTLVLLHGTGGSERDLVPLARMISPGSAVLSLRGNVLENGMPRFFRRLAEGIFDEEDLLFRTGEVNTFLDQAAEQYGFDRRNLVAVGYSNGANIAASLLFHIQEAWAGAILHHPMVPRRGVVLPELSGLPVFIGAGKNDPICSPQETEELEGLLRGAGADVTVHWERYGHQLTSSEAEAAADWFRDKFLP</sequence>
<dbReference type="Proteomes" id="UP001209276">
    <property type="component" value="Unassembled WGS sequence"/>
</dbReference>
<keyword evidence="3" id="KW-0378">Hydrolase</keyword>
<dbReference type="RefSeq" id="WP_087440091.1">
    <property type="nucleotide sequence ID" value="NZ_CABMNB010000001.1"/>
</dbReference>
<evidence type="ECO:0000313" key="4">
    <source>
        <dbReference type="Proteomes" id="UP000315377"/>
    </source>
</evidence>
<accession>A0AAP9DZD2</accession>
<dbReference type="InterPro" id="IPR002925">
    <property type="entry name" value="Dienelactn_hydro"/>
</dbReference>
<evidence type="ECO:0000313" key="2">
    <source>
        <dbReference type="EMBL" id="MCY9606452.1"/>
    </source>
</evidence>
<evidence type="ECO:0000259" key="1">
    <source>
        <dbReference type="Pfam" id="PF01738"/>
    </source>
</evidence>
<dbReference type="AlphaFoldDB" id="A0AAP9DZD2"/>
<gene>
    <name evidence="3" type="ORF">FLT43_28780</name>
    <name evidence="2" type="ORF">M5W83_04665</name>
</gene>
<reference evidence="3 4" key="1">
    <citation type="submission" date="2019-07" db="EMBL/GenBank/DDBJ databases">
        <title>Paenibacillus thiaminolyticus NRRL B-4156.</title>
        <authorList>
            <person name="Hehnly C."/>
            <person name="Zhang L."/>
        </authorList>
    </citation>
    <scope>NUCLEOTIDE SEQUENCE [LARGE SCALE GENOMIC DNA]</scope>
    <source>
        <strain evidence="3 4">NRRL B-4156</strain>
    </source>
</reference>
<dbReference type="SUPFAM" id="SSF53474">
    <property type="entry name" value="alpha/beta-Hydrolases"/>
    <property type="match status" value="1"/>
</dbReference>
<protein>
    <submittedName>
        <fullName evidence="3">Alpha/beta hydrolase</fullName>
    </submittedName>
</protein>
<evidence type="ECO:0000313" key="3">
    <source>
        <dbReference type="EMBL" id="QDM47021.1"/>
    </source>
</evidence>
<dbReference type="Pfam" id="PF01738">
    <property type="entry name" value="DLH"/>
    <property type="match status" value="1"/>
</dbReference>
<dbReference type="GO" id="GO:0016787">
    <property type="term" value="F:hydrolase activity"/>
    <property type="evidence" value="ECO:0007669"/>
    <property type="project" value="UniProtKB-KW"/>
</dbReference>
<dbReference type="GeneID" id="76999958"/>
<dbReference type="Gene3D" id="3.40.50.1820">
    <property type="entry name" value="alpha/beta hydrolase"/>
    <property type="match status" value="1"/>
</dbReference>
<feature type="domain" description="Dienelactone hydrolase" evidence="1">
    <location>
        <begin position="84"/>
        <end position="178"/>
    </location>
</feature>
<reference evidence="2 5" key="2">
    <citation type="submission" date="2022-05" db="EMBL/GenBank/DDBJ databases">
        <title>Genome Sequencing of Bee-Associated Microbes.</title>
        <authorList>
            <person name="Dunlap C."/>
        </authorList>
    </citation>
    <scope>NUCLEOTIDE SEQUENCE [LARGE SCALE GENOMIC DNA]</scope>
    <source>
        <strain evidence="2 5">NRRL B-14613</strain>
    </source>
</reference>
<dbReference type="EMBL" id="CP041405">
    <property type="protein sequence ID" value="QDM47021.1"/>
    <property type="molecule type" value="Genomic_DNA"/>
</dbReference>
<keyword evidence="5" id="KW-1185">Reference proteome</keyword>
<evidence type="ECO:0000313" key="5">
    <source>
        <dbReference type="Proteomes" id="UP001209276"/>
    </source>
</evidence>
<proteinExistence type="predicted"/>
<organism evidence="3 4">
    <name type="scientific">Paenibacillus thiaminolyticus</name>
    <name type="common">Bacillus thiaminolyticus</name>
    <dbReference type="NCBI Taxonomy" id="49283"/>
    <lineage>
        <taxon>Bacteria</taxon>
        <taxon>Bacillati</taxon>
        <taxon>Bacillota</taxon>
        <taxon>Bacilli</taxon>
        <taxon>Bacillales</taxon>
        <taxon>Paenibacillaceae</taxon>
        <taxon>Paenibacillus</taxon>
    </lineage>
</organism>